<dbReference type="GO" id="GO:0008318">
    <property type="term" value="F:protein prenyltransferase activity"/>
    <property type="evidence" value="ECO:0007669"/>
    <property type="project" value="InterPro"/>
</dbReference>
<reference evidence="6" key="2">
    <citation type="journal article" date="2022" name="Microbiol. Resour. Announc.">
        <title>Whole-Genome Sequence of Entomortierella parvispora E1425, a Mucoromycotan Fungus Associated with Burkholderiaceae-Related Endosymbiotic Bacteria.</title>
        <authorList>
            <person name="Herlambang A."/>
            <person name="Guo Y."/>
            <person name="Takashima Y."/>
            <person name="Narisawa K."/>
            <person name="Ohta H."/>
            <person name="Nishizawa T."/>
        </authorList>
    </citation>
    <scope>NUCLEOTIDE SEQUENCE</scope>
    <source>
        <strain evidence="6">E1425</strain>
    </source>
</reference>
<dbReference type="Proteomes" id="UP000827284">
    <property type="component" value="Unassembled WGS sequence"/>
</dbReference>
<proteinExistence type="inferred from homology"/>
<comment type="similarity">
    <text evidence="1">Belongs to the protein prenyltransferase subunit alpha family.</text>
</comment>
<accession>A0A9P3H3M9</accession>
<sequence length="466" mass="54054">MASEARLANTPIATLDPSLTQDVIYRRLIRILSQSNIDEIGILPFLAEPDDKETLKDLPLYPFVLQEQRTKLGIPIFCWVPLLSEAYAILKAAIKVDTSSNGQDWWDISEKYNRVIEATSCLMIVCPDSFTAVNARKRLIEKGVLNAETELKFLDAILTIPRNCKSSGAWHHRKWLLCYMYPGLRETPLQPAIVEEQLTVCHQAAERYPKCYYAWTMRHWLVEELGRHWWIASFRVSSSEPDPVDLIPLEKEYERMKDHMGRNISDHSTQQHLQQCMLQLSGRWSVQICTDDSETGPSPPSRSSCKALQWTREELSQRRRRRHERFSQSQDAGQKRDANRGVKIEATTPPIRASYPWVLRLWETELQRTKDLILSYPGHESLWYHLRFVYYGMQWVGSETEMDTTESSVDWILGDTNSLACLSTEIEFVGHANQSDNTDQNAMKLQMLYGERYLDFIRLLDWSSTS</sequence>
<evidence type="ECO:0000313" key="7">
    <source>
        <dbReference type="Proteomes" id="UP000827284"/>
    </source>
</evidence>
<gene>
    <name evidence="6" type="ORF">EMPS_01793</name>
</gene>
<protein>
    <submittedName>
        <fullName evidence="6">Protein prenyltransferase alpha subunit repeat containing protein 1</fullName>
    </submittedName>
</protein>
<evidence type="ECO:0000256" key="5">
    <source>
        <dbReference type="SAM" id="MobiDB-lite"/>
    </source>
</evidence>
<dbReference type="AlphaFoldDB" id="A0A9P3H3M9"/>
<evidence type="ECO:0000313" key="6">
    <source>
        <dbReference type="EMBL" id="GJJ69447.1"/>
    </source>
</evidence>
<name>A0A9P3H3M9_9FUNG</name>
<evidence type="ECO:0000256" key="3">
    <source>
        <dbReference type="ARBA" id="ARBA00022679"/>
    </source>
</evidence>
<dbReference type="PANTHER" id="PTHR11129">
    <property type="entry name" value="PROTEIN FARNESYLTRANSFERASE ALPHA SUBUNIT/RAB GERANYLGERANYL TRANSFERASE ALPHA SUBUNIT"/>
    <property type="match status" value="1"/>
</dbReference>
<keyword evidence="4" id="KW-0677">Repeat</keyword>
<keyword evidence="2" id="KW-0637">Prenyltransferase</keyword>
<dbReference type="EMBL" id="BQFW01000002">
    <property type="protein sequence ID" value="GJJ69447.1"/>
    <property type="molecule type" value="Genomic_DNA"/>
</dbReference>
<feature type="region of interest" description="Disordered" evidence="5">
    <location>
        <begin position="289"/>
        <end position="308"/>
    </location>
</feature>
<dbReference type="PROSITE" id="PS51147">
    <property type="entry name" value="PFTA"/>
    <property type="match status" value="2"/>
</dbReference>
<dbReference type="Gene3D" id="1.25.40.120">
    <property type="entry name" value="Protein prenylyltransferase"/>
    <property type="match status" value="1"/>
</dbReference>
<comment type="caution">
    <text evidence="6">The sequence shown here is derived from an EMBL/GenBank/DDBJ whole genome shotgun (WGS) entry which is preliminary data.</text>
</comment>
<organism evidence="6 7">
    <name type="scientific">Entomortierella parvispora</name>
    <dbReference type="NCBI Taxonomy" id="205924"/>
    <lineage>
        <taxon>Eukaryota</taxon>
        <taxon>Fungi</taxon>
        <taxon>Fungi incertae sedis</taxon>
        <taxon>Mucoromycota</taxon>
        <taxon>Mortierellomycotina</taxon>
        <taxon>Mortierellomycetes</taxon>
        <taxon>Mortierellales</taxon>
        <taxon>Mortierellaceae</taxon>
        <taxon>Entomortierella</taxon>
    </lineage>
</organism>
<dbReference type="InterPro" id="IPR002088">
    <property type="entry name" value="Prenyl_trans_a"/>
</dbReference>
<keyword evidence="7" id="KW-1185">Reference proteome</keyword>
<keyword evidence="3" id="KW-0808">Transferase</keyword>
<evidence type="ECO:0000256" key="4">
    <source>
        <dbReference type="ARBA" id="ARBA00022737"/>
    </source>
</evidence>
<evidence type="ECO:0000256" key="2">
    <source>
        <dbReference type="ARBA" id="ARBA00022602"/>
    </source>
</evidence>
<dbReference type="GO" id="GO:0005737">
    <property type="term" value="C:cytoplasm"/>
    <property type="evidence" value="ECO:0007669"/>
    <property type="project" value="TreeGrafter"/>
</dbReference>
<dbReference type="Pfam" id="PF01239">
    <property type="entry name" value="PPTA"/>
    <property type="match status" value="3"/>
</dbReference>
<reference evidence="6" key="1">
    <citation type="submission" date="2021-11" db="EMBL/GenBank/DDBJ databases">
        <authorList>
            <person name="Herlambang A."/>
            <person name="Guo Y."/>
            <person name="Takashima Y."/>
            <person name="Nishizawa T."/>
        </authorList>
    </citation>
    <scope>NUCLEOTIDE SEQUENCE</scope>
    <source>
        <strain evidence="6">E1425</strain>
    </source>
</reference>
<dbReference type="OrthoDB" id="2416578at2759"/>
<dbReference type="SUPFAM" id="SSF48439">
    <property type="entry name" value="Protein prenylyltransferase"/>
    <property type="match status" value="1"/>
</dbReference>
<dbReference type="PANTHER" id="PTHR11129:SF3">
    <property type="entry name" value="PROTEIN PRENYLTRANSFERASE ALPHA SUBUNIT REPEAT-CONTAINING PROTEIN 1"/>
    <property type="match status" value="1"/>
</dbReference>
<feature type="region of interest" description="Disordered" evidence="5">
    <location>
        <begin position="316"/>
        <end position="345"/>
    </location>
</feature>
<feature type="compositionally biased region" description="Basic and acidic residues" evidence="5">
    <location>
        <begin position="333"/>
        <end position="343"/>
    </location>
</feature>
<evidence type="ECO:0000256" key="1">
    <source>
        <dbReference type="ARBA" id="ARBA00006734"/>
    </source>
</evidence>